<evidence type="ECO:0000313" key="1">
    <source>
        <dbReference type="EMBL" id="VAW03238.1"/>
    </source>
</evidence>
<protein>
    <recommendedName>
        <fullName evidence="2">DUF883 domain-containing protein</fullName>
    </recommendedName>
</protein>
<proteinExistence type="predicted"/>
<reference evidence="1" key="1">
    <citation type="submission" date="2018-06" db="EMBL/GenBank/DDBJ databases">
        <authorList>
            <person name="Zhirakovskaya E."/>
        </authorList>
    </citation>
    <scope>NUCLEOTIDE SEQUENCE</scope>
</reference>
<accession>A0A3B0SDE5</accession>
<dbReference type="EMBL" id="UOEF01000367">
    <property type="protein sequence ID" value="VAW03238.1"/>
    <property type="molecule type" value="Genomic_DNA"/>
</dbReference>
<name>A0A3B0SDE5_9ZZZZ</name>
<sequence length="186" mass="19454">MSKLSDTIEKARAASRERLNNAKDVTVELASETTVVARERMSESKARAAELLGQGREIVTERAAATTAATKEAARNAAEKSSETIAKNPFTVVAGGIALGALVAALLPKSKVEQKYVSGAGKKITGTAKTAFEAAKETGQEQIESLGLNSDSLREQFKDLFGKAIEAAKSAANAAGDAVKNEKSDK</sequence>
<organism evidence="1">
    <name type="scientific">hydrothermal vent metagenome</name>
    <dbReference type="NCBI Taxonomy" id="652676"/>
    <lineage>
        <taxon>unclassified sequences</taxon>
        <taxon>metagenomes</taxon>
        <taxon>ecological metagenomes</taxon>
    </lineage>
</organism>
<evidence type="ECO:0008006" key="2">
    <source>
        <dbReference type="Google" id="ProtNLM"/>
    </source>
</evidence>
<gene>
    <name evidence="1" type="ORF">MNBD_ALPHA04-94</name>
</gene>
<dbReference type="AlphaFoldDB" id="A0A3B0SDE5"/>